<sequence>MAFRSLILSFLCSLAAVNAITVYNQLPLAAQSTSTAGGASATLDASVTYTAPGSTATGNYTGLKAYDPTTWPAPANPDPAPATSFALNLMPSADLVGNISIKTPAAFFGISIEMSVVTQVCKSHIQVPFLNLMALLTERAGQVVIRVGGNTQDYATLVGNTSDGKMIEKQSIDPNNPTGTPTLIFTDELLYTMSNISSLVNIKWYLGVPFNDTENIHMEIVEHGERIIGDNLLGFQIGNEPDLYAQHLHRPTDYNATSYYLEFGQWVNAFNNDANVAQKATMIGPNLALANWAMEDVWATPFLTDYTNNLYALSVERYPDDNCAAIYAGLGDAKDQQAQLPLYLKHSSGVSICSALTNTGMIAQQVQKPWIMFETNSASCGGFQGVSNVFASTLWALDYGLQMVYSNMTHALIHVGGQDVYYNPFTPPPTNQSSFHQWTVGAIFYAILAMPEVLGKTNTSRVVDLFANGNNDATPAYAIYENDQLARVALFNYMTDPTGAMALNVSIAVGGGETGQASTTPSSVKVKYLVADSVSERYNITWAGQNLGGEFGADGRLTGEEQVVTVPCDTTAQICTIRVPAPGFALVMLSDSAAQNSEPEATATYSTTALTKTYNTATVDESILATSNGHSGKDRFVGSTSKGSSGAGRAAGVIPSFTAVFAVLASVGVLYKAFWT</sequence>
<feature type="chain" id="PRO_5002169477" evidence="2">
    <location>
        <begin position="20"/>
        <end position="676"/>
    </location>
</feature>
<dbReference type="InterPro" id="IPR052974">
    <property type="entry name" value="GH79_Enzymes"/>
</dbReference>
<dbReference type="STRING" id="745531.A0A0C3S9W8"/>
<dbReference type="InterPro" id="IPR031728">
    <property type="entry name" value="GlcAase_C"/>
</dbReference>
<name>A0A0C3S9W8_PHLG1</name>
<keyword evidence="4" id="KW-0378">Hydrolase</keyword>
<evidence type="ECO:0000313" key="4">
    <source>
        <dbReference type="EMBL" id="KIP06545.1"/>
    </source>
</evidence>
<proteinExistence type="predicted"/>
<dbReference type="GO" id="GO:0016787">
    <property type="term" value="F:hydrolase activity"/>
    <property type="evidence" value="ECO:0007669"/>
    <property type="project" value="UniProtKB-KW"/>
</dbReference>
<dbReference type="InterPro" id="IPR017853">
    <property type="entry name" value="GH"/>
</dbReference>
<evidence type="ECO:0000313" key="5">
    <source>
        <dbReference type="Proteomes" id="UP000053257"/>
    </source>
</evidence>
<gene>
    <name evidence="4" type="ORF">PHLGIDRAFT_72486</name>
</gene>
<evidence type="ECO:0000256" key="2">
    <source>
        <dbReference type="SAM" id="SignalP"/>
    </source>
</evidence>
<reference evidence="4 5" key="1">
    <citation type="journal article" date="2014" name="PLoS Genet.">
        <title>Analysis of the Phlebiopsis gigantea genome, transcriptome and secretome provides insight into its pioneer colonization strategies of wood.</title>
        <authorList>
            <person name="Hori C."/>
            <person name="Ishida T."/>
            <person name="Igarashi K."/>
            <person name="Samejima M."/>
            <person name="Suzuki H."/>
            <person name="Master E."/>
            <person name="Ferreira P."/>
            <person name="Ruiz-Duenas F.J."/>
            <person name="Held B."/>
            <person name="Canessa P."/>
            <person name="Larrondo L.F."/>
            <person name="Schmoll M."/>
            <person name="Druzhinina I.S."/>
            <person name="Kubicek C.P."/>
            <person name="Gaskell J.A."/>
            <person name="Kersten P."/>
            <person name="St John F."/>
            <person name="Glasner J."/>
            <person name="Sabat G."/>
            <person name="Splinter BonDurant S."/>
            <person name="Syed K."/>
            <person name="Yadav J."/>
            <person name="Mgbeahuruike A.C."/>
            <person name="Kovalchuk A."/>
            <person name="Asiegbu F.O."/>
            <person name="Lackner G."/>
            <person name="Hoffmeister D."/>
            <person name="Rencoret J."/>
            <person name="Gutierrez A."/>
            <person name="Sun H."/>
            <person name="Lindquist E."/>
            <person name="Barry K."/>
            <person name="Riley R."/>
            <person name="Grigoriev I.V."/>
            <person name="Henrissat B."/>
            <person name="Kues U."/>
            <person name="Berka R.M."/>
            <person name="Martinez A.T."/>
            <person name="Covert S.F."/>
            <person name="Blanchette R.A."/>
            <person name="Cullen D."/>
        </authorList>
    </citation>
    <scope>NUCLEOTIDE SEQUENCE [LARGE SCALE GENOMIC DNA]</scope>
    <source>
        <strain evidence="4 5">11061_1 CR5-6</strain>
    </source>
</reference>
<dbReference type="Gene3D" id="2.60.40.1180">
    <property type="entry name" value="Golgi alpha-mannosidase II"/>
    <property type="match status" value="1"/>
</dbReference>
<keyword evidence="5" id="KW-1185">Reference proteome</keyword>
<evidence type="ECO:0000256" key="1">
    <source>
        <dbReference type="SAM" id="Phobius"/>
    </source>
</evidence>
<feature type="domain" description="Beta-glucuronidase C-terminal" evidence="3">
    <location>
        <begin position="476"/>
        <end position="586"/>
    </location>
</feature>
<dbReference type="OrthoDB" id="2796951at2759"/>
<dbReference type="HOGENOM" id="CLU_023945_0_0_1"/>
<dbReference type="SUPFAM" id="SSF51445">
    <property type="entry name" value="(Trans)glycosidases"/>
    <property type="match status" value="1"/>
</dbReference>
<dbReference type="PANTHER" id="PTHR36183">
    <property type="entry name" value="BETA-GLUCURONIDASE"/>
    <property type="match status" value="1"/>
</dbReference>
<keyword evidence="1" id="KW-0812">Transmembrane</keyword>
<feature type="signal peptide" evidence="2">
    <location>
        <begin position="1"/>
        <end position="19"/>
    </location>
</feature>
<dbReference type="Gene3D" id="3.20.20.80">
    <property type="entry name" value="Glycosidases"/>
    <property type="match status" value="1"/>
</dbReference>
<dbReference type="PANTHER" id="PTHR36183:SF2">
    <property type="entry name" value="BETA-GLUCURONIDASE C-TERMINAL DOMAIN-CONTAINING PROTEIN"/>
    <property type="match status" value="1"/>
</dbReference>
<organism evidence="4 5">
    <name type="scientific">Phlebiopsis gigantea (strain 11061_1 CR5-6)</name>
    <name type="common">White-rot fungus</name>
    <name type="synonym">Peniophora gigantea</name>
    <dbReference type="NCBI Taxonomy" id="745531"/>
    <lineage>
        <taxon>Eukaryota</taxon>
        <taxon>Fungi</taxon>
        <taxon>Dikarya</taxon>
        <taxon>Basidiomycota</taxon>
        <taxon>Agaricomycotina</taxon>
        <taxon>Agaricomycetes</taxon>
        <taxon>Polyporales</taxon>
        <taxon>Phanerochaetaceae</taxon>
        <taxon>Phlebiopsis</taxon>
    </lineage>
</organism>
<evidence type="ECO:0000259" key="3">
    <source>
        <dbReference type="Pfam" id="PF16862"/>
    </source>
</evidence>
<dbReference type="EMBL" id="KN840515">
    <property type="protein sequence ID" value="KIP06545.1"/>
    <property type="molecule type" value="Genomic_DNA"/>
</dbReference>
<accession>A0A0C3S9W8</accession>
<dbReference type="AlphaFoldDB" id="A0A0C3S9W8"/>
<dbReference type="InterPro" id="IPR013780">
    <property type="entry name" value="Glyco_hydro_b"/>
</dbReference>
<feature type="transmembrane region" description="Helical" evidence="1">
    <location>
        <begin position="650"/>
        <end position="671"/>
    </location>
</feature>
<keyword evidence="2" id="KW-0732">Signal</keyword>
<protein>
    <submittedName>
        <fullName evidence="4">Glycoside hydrolase family 79 protein</fullName>
    </submittedName>
</protein>
<dbReference type="Pfam" id="PF16862">
    <property type="entry name" value="Glyco_hydro_79C"/>
    <property type="match status" value="1"/>
</dbReference>
<keyword evidence="1" id="KW-0472">Membrane</keyword>
<keyword evidence="1" id="KW-1133">Transmembrane helix</keyword>
<dbReference type="Proteomes" id="UP000053257">
    <property type="component" value="Unassembled WGS sequence"/>
</dbReference>